<reference evidence="1" key="1">
    <citation type="journal article" date="2019" name="Nat. Med.">
        <title>A library of human gut bacterial isolates paired with longitudinal multiomics data enables mechanistic microbiome research.</title>
        <authorList>
            <person name="Poyet M."/>
            <person name="Groussin M."/>
            <person name="Gibbons S.M."/>
            <person name="Avila-Pacheco J."/>
            <person name="Jiang X."/>
            <person name="Kearney S.M."/>
            <person name="Perrotta A.R."/>
            <person name="Berdy B."/>
            <person name="Zhao S."/>
            <person name="Lieberman T.D."/>
            <person name="Swanson P.K."/>
            <person name="Smith M."/>
            <person name="Roesemann S."/>
            <person name="Alexander J.E."/>
            <person name="Rich S.A."/>
            <person name="Livny J."/>
            <person name="Vlamakis H."/>
            <person name="Clish C."/>
            <person name="Bullock K."/>
            <person name="Deik A."/>
            <person name="Scott J."/>
            <person name="Pierce K.A."/>
            <person name="Xavier R.J."/>
            <person name="Alm E.J."/>
        </authorList>
    </citation>
    <scope>NUCLEOTIDE SEQUENCE</scope>
    <source>
        <strain evidence="1">BIOML-A4</strain>
    </source>
</reference>
<protein>
    <submittedName>
        <fullName evidence="1">Uncharacterized protein</fullName>
    </submittedName>
</protein>
<gene>
    <name evidence="1" type="ORF">GKE01_05620</name>
</gene>
<evidence type="ECO:0000313" key="1">
    <source>
        <dbReference type="EMBL" id="MRY10950.1"/>
    </source>
</evidence>
<dbReference type="RefSeq" id="WP_009859677.1">
    <property type="nucleotide sequence ID" value="NZ_AP031410.1"/>
</dbReference>
<organism evidence="1">
    <name type="scientific">Parabacteroides goldsteinii</name>
    <dbReference type="NCBI Taxonomy" id="328812"/>
    <lineage>
        <taxon>Bacteria</taxon>
        <taxon>Pseudomonadati</taxon>
        <taxon>Bacteroidota</taxon>
        <taxon>Bacteroidia</taxon>
        <taxon>Bacteroidales</taxon>
        <taxon>Tannerellaceae</taxon>
        <taxon>Parabacteroides</taxon>
    </lineage>
</organism>
<name>A0A6G1ZAQ0_9BACT</name>
<comment type="caution">
    <text evidence="1">The sequence shown here is derived from an EMBL/GenBank/DDBJ whole genome shotgun (WGS) entry which is preliminary data.</text>
</comment>
<proteinExistence type="predicted"/>
<dbReference type="EMBL" id="WKLP01000005">
    <property type="protein sequence ID" value="MRY10950.1"/>
    <property type="molecule type" value="Genomic_DNA"/>
</dbReference>
<dbReference type="AlphaFoldDB" id="A0A6G1ZAQ0"/>
<accession>A0A6G1ZAQ0</accession>
<sequence>MTKINHFSSDRDLSTQKDKSCVCRNSDKWNPNVPLQVSQEEFWKHIHEIEQGMFTSLDEGFQKFEQWKAALLKSRL</sequence>